<dbReference type="GO" id="GO:0008270">
    <property type="term" value="F:zinc ion binding"/>
    <property type="evidence" value="ECO:0007669"/>
    <property type="project" value="InterPro"/>
</dbReference>
<dbReference type="InterPro" id="IPR036864">
    <property type="entry name" value="Zn2-C6_fun-type_DNA-bd_sf"/>
</dbReference>
<dbReference type="GO" id="GO:0006351">
    <property type="term" value="P:DNA-templated transcription"/>
    <property type="evidence" value="ECO:0007669"/>
    <property type="project" value="InterPro"/>
</dbReference>
<dbReference type="Pfam" id="PF04082">
    <property type="entry name" value="Fungal_trans"/>
    <property type="match status" value="1"/>
</dbReference>
<keyword evidence="6" id="KW-1185">Reference proteome</keyword>
<dbReference type="Proteomes" id="UP000750711">
    <property type="component" value="Unassembled WGS sequence"/>
</dbReference>
<dbReference type="AlphaFoldDB" id="A0A9P8RTM9"/>
<dbReference type="GO" id="GO:0000981">
    <property type="term" value="F:DNA-binding transcription factor activity, RNA polymerase II-specific"/>
    <property type="evidence" value="ECO:0007669"/>
    <property type="project" value="InterPro"/>
</dbReference>
<dbReference type="Pfam" id="PF00172">
    <property type="entry name" value="Zn_clus"/>
    <property type="match status" value="1"/>
</dbReference>
<dbReference type="PROSITE" id="PS50048">
    <property type="entry name" value="ZN2_CY6_FUNGAL_2"/>
    <property type="match status" value="1"/>
</dbReference>
<evidence type="ECO:0000256" key="2">
    <source>
        <dbReference type="ARBA" id="ARBA00023242"/>
    </source>
</evidence>
<evidence type="ECO:0000313" key="6">
    <source>
        <dbReference type="Proteomes" id="UP000750711"/>
    </source>
</evidence>
<evidence type="ECO:0000256" key="3">
    <source>
        <dbReference type="SAM" id="Phobius"/>
    </source>
</evidence>
<dbReference type="PANTHER" id="PTHR31668">
    <property type="entry name" value="GLUCOSE TRANSPORT TRANSCRIPTION REGULATOR RGT1-RELATED-RELATED"/>
    <property type="match status" value="1"/>
</dbReference>
<dbReference type="GO" id="GO:0003677">
    <property type="term" value="F:DNA binding"/>
    <property type="evidence" value="ECO:0007669"/>
    <property type="project" value="InterPro"/>
</dbReference>
<dbReference type="EMBL" id="JAGHQM010000021">
    <property type="protein sequence ID" value="KAH0566248.1"/>
    <property type="molecule type" value="Genomic_DNA"/>
</dbReference>
<evidence type="ECO:0000259" key="4">
    <source>
        <dbReference type="PROSITE" id="PS50048"/>
    </source>
</evidence>
<dbReference type="SUPFAM" id="SSF57701">
    <property type="entry name" value="Zn2/Cys6 DNA-binding domain"/>
    <property type="match status" value="1"/>
</dbReference>
<proteinExistence type="predicted"/>
<organism evidence="5 6">
    <name type="scientific">Trichoglossum hirsutum</name>
    <dbReference type="NCBI Taxonomy" id="265104"/>
    <lineage>
        <taxon>Eukaryota</taxon>
        <taxon>Fungi</taxon>
        <taxon>Dikarya</taxon>
        <taxon>Ascomycota</taxon>
        <taxon>Pezizomycotina</taxon>
        <taxon>Geoglossomycetes</taxon>
        <taxon>Geoglossales</taxon>
        <taxon>Geoglossaceae</taxon>
        <taxon>Trichoglossum</taxon>
    </lineage>
</organism>
<keyword evidence="3" id="KW-0472">Membrane</keyword>
<dbReference type="CDD" id="cd00067">
    <property type="entry name" value="GAL4"/>
    <property type="match status" value="1"/>
</dbReference>
<keyword evidence="1" id="KW-0479">Metal-binding</keyword>
<dbReference type="PROSITE" id="PS00463">
    <property type="entry name" value="ZN2_CY6_FUNGAL_1"/>
    <property type="match status" value="1"/>
</dbReference>
<keyword evidence="3" id="KW-1133">Transmembrane helix</keyword>
<keyword evidence="3" id="KW-0812">Transmembrane</keyword>
<feature type="transmembrane region" description="Helical" evidence="3">
    <location>
        <begin position="196"/>
        <end position="213"/>
    </location>
</feature>
<comment type="caution">
    <text evidence="5">The sequence shown here is derived from an EMBL/GenBank/DDBJ whole genome shotgun (WGS) entry which is preliminary data.</text>
</comment>
<dbReference type="SMART" id="SM00066">
    <property type="entry name" value="GAL4"/>
    <property type="match status" value="1"/>
</dbReference>
<dbReference type="InterPro" id="IPR050797">
    <property type="entry name" value="Carb_Metab_Trans_Reg"/>
</dbReference>
<evidence type="ECO:0000313" key="5">
    <source>
        <dbReference type="EMBL" id="KAH0566248.1"/>
    </source>
</evidence>
<dbReference type="PANTHER" id="PTHR31668:SF20">
    <property type="entry name" value="ZN(II)2CYS6 TRANSCRIPTION FACTOR (EUROFUNG)"/>
    <property type="match status" value="1"/>
</dbReference>
<dbReference type="InterPro" id="IPR007219">
    <property type="entry name" value="XnlR_reg_dom"/>
</dbReference>
<gene>
    <name evidence="5" type="ORF">GP486_000346</name>
</gene>
<name>A0A9P8RTM9_9PEZI</name>
<accession>A0A9P8RTM9</accession>
<feature type="domain" description="Zn(2)-C6 fungal-type" evidence="4">
    <location>
        <begin position="6"/>
        <end position="35"/>
    </location>
</feature>
<evidence type="ECO:0000256" key="1">
    <source>
        <dbReference type="ARBA" id="ARBA00022723"/>
    </source>
</evidence>
<keyword evidence="2" id="KW-0539">Nucleus</keyword>
<reference evidence="5" key="1">
    <citation type="submission" date="2021-03" db="EMBL/GenBank/DDBJ databases">
        <title>Comparative genomics and phylogenomic investigation of the class Geoglossomycetes provide insights into ecological specialization and systematics.</title>
        <authorList>
            <person name="Melie T."/>
            <person name="Pirro S."/>
            <person name="Miller A.N."/>
            <person name="Quandt A."/>
        </authorList>
    </citation>
    <scope>NUCLEOTIDE SEQUENCE</scope>
    <source>
        <strain evidence="5">CAQ_001_2017</strain>
    </source>
</reference>
<sequence>MSAKRACDSCHRRKIRCVGAPPCNNCRHSDLDCTFNAVPKKKGPSGRRAKIIYAIRASQLQAKSYATFLPRTSPPQAPGDNASRDLNLNADDPAAFVPSPALRSCVDVFFRKMYPTMPVLHKETVYDSLPAMHSSPEAYCLIVALCGVVIVQPRMDSESYPPTAPHRDSFEWPPVEYLIQETTRGRDRWDYIGNPTLWTVITSFFLFACFFGLDNHNAAWFYLRESITFAELIGLPNEESYRVLDEREATLRRRMFWVLFVTERAYALQRHRPLSLQKSIGLPEIPEGKESLVLRGFLDLVNLFQHFDTSFVSLWNQPAMALSDTSWISRLQEILALSIPDIGQRTEIQQADLLISRQWLKTIVWQLCVNKGLLSSSERDESLGFRFPVQIARDMVIIGRRLPASAMEPHGVGILEKIFDIGCSLADVMKVLPLQQPRFEIGPRDYLVEMLRMLSTIRGGQSRYLPLLTAQADEVLRIGSGSPTAEPFFMPRPDLGAILGEVDSDESGYDSQNDSMSSTATMYIPSPAAGVYGLPCSPVDIGSPFPAEIGSWGCAISLGIGVERLG</sequence>
<dbReference type="Gene3D" id="4.10.240.10">
    <property type="entry name" value="Zn(2)-C6 fungal-type DNA-binding domain"/>
    <property type="match status" value="1"/>
</dbReference>
<dbReference type="CDD" id="cd12148">
    <property type="entry name" value="fungal_TF_MHR"/>
    <property type="match status" value="1"/>
</dbReference>
<dbReference type="InterPro" id="IPR001138">
    <property type="entry name" value="Zn2Cys6_DnaBD"/>
</dbReference>
<protein>
    <recommendedName>
        <fullName evidence="4">Zn(2)-C6 fungal-type domain-containing protein</fullName>
    </recommendedName>
</protein>